<dbReference type="WBParaSite" id="TCNE_0001104801-mRNA-1">
    <property type="protein sequence ID" value="TCNE_0001104801-mRNA-1"/>
    <property type="gene ID" value="TCNE_0001104801"/>
</dbReference>
<dbReference type="EMBL" id="UYWY01020717">
    <property type="protein sequence ID" value="VDM42369.1"/>
    <property type="molecule type" value="Genomic_DNA"/>
</dbReference>
<gene>
    <name evidence="2" type="ORF">TCNE_LOCUS11048</name>
</gene>
<feature type="compositionally biased region" description="Polar residues" evidence="1">
    <location>
        <begin position="14"/>
        <end position="28"/>
    </location>
</feature>
<dbReference type="Proteomes" id="UP000050794">
    <property type="component" value="Unassembled WGS sequence"/>
</dbReference>
<organism evidence="3 4">
    <name type="scientific">Toxocara canis</name>
    <name type="common">Canine roundworm</name>
    <dbReference type="NCBI Taxonomy" id="6265"/>
    <lineage>
        <taxon>Eukaryota</taxon>
        <taxon>Metazoa</taxon>
        <taxon>Ecdysozoa</taxon>
        <taxon>Nematoda</taxon>
        <taxon>Chromadorea</taxon>
        <taxon>Rhabditida</taxon>
        <taxon>Spirurina</taxon>
        <taxon>Ascaridomorpha</taxon>
        <taxon>Ascaridoidea</taxon>
        <taxon>Toxocaridae</taxon>
        <taxon>Toxocara</taxon>
    </lineage>
</organism>
<feature type="compositionally biased region" description="Basic and acidic residues" evidence="1">
    <location>
        <begin position="1"/>
        <end position="11"/>
    </location>
</feature>
<dbReference type="AlphaFoldDB" id="A0A183URC8"/>
<feature type="region of interest" description="Disordered" evidence="1">
    <location>
        <begin position="1"/>
        <end position="32"/>
    </location>
</feature>
<protein>
    <submittedName>
        <fullName evidence="4">BTB domain-containing protein</fullName>
    </submittedName>
</protein>
<sequence length="363" mass="42478">MMAERMDRDISEAYTRSRSNPDRQQAASSEEEKMANEVIFVHSRDFRISDQKTPHMQFVTLHGLRAVKWSFVVTDTELEKQISLNRDFPEPMKGFYLVTFVATDKYKIKVASGMFRWSRIAHKCERIPMTSSFHVSLFTTLRDAAFVGGLMRITVELKFTDDFRLNAINGTFITTRYLLYITSLRIRRLVDEHPDVDSFQLPFSLETVEKVLQFIVNGSFSIKIADFAHLSQFIDCLNILRPLLCDEIIANIDRELFEKIQQSYENLRIWDLVEILLFTHCYHLSRTCSAIIALIADNHFTQFSAEYNTTRNVATYRRLSENPLGDNRNSPVPLIEELVVQKRCVKRLVRVRLDRTQKTSYRY</sequence>
<evidence type="ECO:0000313" key="4">
    <source>
        <dbReference type="WBParaSite" id="TCNE_0001104801-mRNA-1"/>
    </source>
</evidence>
<evidence type="ECO:0000313" key="2">
    <source>
        <dbReference type="EMBL" id="VDM42369.1"/>
    </source>
</evidence>
<reference evidence="4" key="1">
    <citation type="submission" date="2016-06" db="UniProtKB">
        <authorList>
            <consortium name="WormBaseParasite"/>
        </authorList>
    </citation>
    <scope>IDENTIFICATION</scope>
</reference>
<accession>A0A183URC8</accession>
<name>A0A183URC8_TOXCA</name>
<evidence type="ECO:0000256" key="1">
    <source>
        <dbReference type="SAM" id="MobiDB-lite"/>
    </source>
</evidence>
<proteinExistence type="predicted"/>
<keyword evidence="3" id="KW-1185">Reference proteome</keyword>
<evidence type="ECO:0000313" key="3">
    <source>
        <dbReference type="Proteomes" id="UP000050794"/>
    </source>
</evidence>
<reference evidence="2 3" key="2">
    <citation type="submission" date="2018-11" db="EMBL/GenBank/DDBJ databases">
        <authorList>
            <consortium name="Pathogen Informatics"/>
        </authorList>
    </citation>
    <scope>NUCLEOTIDE SEQUENCE [LARGE SCALE GENOMIC DNA]</scope>
</reference>